<dbReference type="PROSITE" id="PS50109">
    <property type="entry name" value="HIS_KIN"/>
    <property type="match status" value="1"/>
</dbReference>
<evidence type="ECO:0000256" key="6">
    <source>
        <dbReference type="ARBA" id="ARBA00022692"/>
    </source>
</evidence>
<feature type="domain" description="Histidine kinase" evidence="12">
    <location>
        <begin position="215"/>
        <end position="475"/>
    </location>
</feature>
<dbReference type="EC" id="2.7.13.3" evidence="3"/>
<proteinExistence type="predicted"/>
<keyword evidence="5" id="KW-0808">Transferase</keyword>
<dbReference type="SUPFAM" id="SSF47384">
    <property type="entry name" value="Homodimeric domain of signal transducing histidine kinase"/>
    <property type="match status" value="1"/>
</dbReference>
<keyword evidence="6 11" id="KW-0812">Transmembrane</keyword>
<dbReference type="Gene3D" id="1.10.287.130">
    <property type="match status" value="1"/>
</dbReference>
<dbReference type="PANTHER" id="PTHR45436">
    <property type="entry name" value="SENSOR HISTIDINE KINASE YKOH"/>
    <property type="match status" value="1"/>
</dbReference>
<evidence type="ECO:0000256" key="3">
    <source>
        <dbReference type="ARBA" id="ARBA00012438"/>
    </source>
</evidence>
<name>A0ABU5U0V6_9CYAN</name>
<reference evidence="13 14" key="1">
    <citation type="submission" date="2023-12" db="EMBL/GenBank/DDBJ databases">
        <title>Baltic Sea Cyanobacteria.</title>
        <authorList>
            <person name="Delbaje E."/>
            <person name="Fewer D.P."/>
            <person name="Shishido T.K."/>
        </authorList>
    </citation>
    <scope>NUCLEOTIDE SEQUENCE [LARGE SCALE GENOMIC DNA]</scope>
    <source>
        <strain evidence="13 14">CCNP 1315</strain>
    </source>
</reference>
<evidence type="ECO:0000259" key="12">
    <source>
        <dbReference type="PROSITE" id="PS50109"/>
    </source>
</evidence>
<evidence type="ECO:0000256" key="4">
    <source>
        <dbReference type="ARBA" id="ARBA00022553"/>
    </source>
</evidence>
<dbReference type="PANTHER" id="PTHR45436:SF5">
    <property type="entry name" value="SENSOR HISTIDINE KINASE TRCS"/>
    <property type="match status" value="1"/>
</dbReference>
<evidence type="ECO:0000256" key="11">
    <source>
        <dbReference type="SAM" id="Phobius"/>
    </source>
</evidence>
<keyword evidence="7 13" id="KW-0418">Kinase</keyword>
<evidence type="ECO:0000256" key="10">
    <source>
        <dbReference type="ARBA" id="ARBA00023136"/>
    </source>
</evidence>
<dbReference type="Pfam" id="PF00512">
    <property type="entry name" value="HisKA"/>
    <property type="match status" value="1"/>
</dbReference>
<sequence>MFQATRRRLAIWYTSVTAVLLLLFVCGFFLYFRNTLIERIDDTLNHVVEVIERSLVIESVFPTEREMSTYGEFQVNIEASFRNNAHATDDDRIDIEWFSPTGELLWSTLSEPLNLPLHFNRSGETVHIPKPTQAETILLRQVTDRIEIGRQVLGYLRISHPWFEVTKPTHQLMIDLTLGAIAAIISAGGMGWFLSGLAIAPVRESYQRLKQFTADASHELRSPIATIQTNVQVSLAEPDLNPNERQQLQVIERLTRRLGRLVDDLLFLARSDSGIVQSQFVAVPLDAVLMEVVEEQNAIALAKKIRLKLDLVDPPLPEVETSDPDSSNRSASLEDYFTLTGDWDQLVRLFTNLVDNAIQHTPEGGEVRVQLQWTPKGKRLSLSKGTESGEKPSSQFERLQVLVSDTGMGIPPEALPQIFDRFYRVDPSRSHRRNQGSGLGLAIAQAIVQNHQGQIRIDSEVNQGTTVTVILPVHRGE</sequence>
<dbReference type="GO" id="GO:0016301">
    <property type="term" value="F:kinase activity"/>
    <property type="evidence" value="ECO:0007669"/>
    <property type="project" value="UniProtKB-KW"/>
</dbReference>
<dbReference type="CDD" id="cd00075">
    <property type="entry name" value="HATPase"/>
    <property type="match status" value="1"/>
</dbReference>
<dbReference type="InterPro" id="IPR003594">
    <property type="entry name" value="HATPase_dom"/>
</dbReference>
<keyword evidence="9" id="KW-0902">Two-component regulatory system</keyword>
<dbReference type="CDD" id="cd00082">
    <property type="entry name" value="HisKA"/>
    <property type="match status" value="1"/>
</dbReference>
<evidence type="ECO:0000256" key="5">
    <source>
        <dbReference type="ARBA" id="ARBA00022679"/>
    </source>
</evidence>
<dbReference type="InterPro" id="IPR005467">
    <property type="entry name" value="His_kinase_dom"/>
</dbReference>
<dbReference type="Gene3D" id="3.30.565.10">
    <property type="entry name" value="Histidine kinase-like ATPase, C-terminal domain"/>
    <property type="match status" value="1"/>
</dbReference>
<evidence type="ECO:0000256" key="1">
    <source>
        <dbReference type="ARBA" id="ARBA00000085"/>
    </source>
</evidence>
<dbReference type="PRINTS" id="PR00344">
    <property type="entry name" value="BCTRLSENSOR"/>
</dbReference>
<dbReference type="SMART" id="SM00387">
    <property type="entry name" value="HATPase_c"/>
    <property type="match status" value="1"/>
</dbReference>
<accession>A0ABU5U0V6</accession>
<dbReference type="InterPro" id="IPR050428">
    <property type="entry name" value="TCS_sensor_his_kinase"/>
</dbReference>
<evidence type="ECO:0000313" key="13">
    <source>
        <dbReference type="EMBL" id="MEA5520822.1"/>
    </source>
</evidence>
<keyword evidence="8 11" id="KW-1133">Transmembrane helix</keyword>
<evidence type="ECO:0000313" key="14">
    <source>
        <dbReference type="Proteomes" id="UP001301728"/>
    </source>
</evidence>
<dbReference type="EMBL" id="JAYGHT010000102">
    <property type="protein sequence ID" value="MEA5520822.1"/>
    <property type="molecule type" value="Genomic_DNA"/>
</dbReference>
<keyword evidence="10 11" id="KW-0472">Membrane</keyword>
<keyword evidence="14" id="KW-1185">Reference proteome</keyword>
<evidence type="ECO:0000256" key="9">
    <source>
        <dbReference type="ARBA" id="ARBA00023012"/>
    </source>
</evidence>
<dbReference type="SUPFAM" id="SSF55874">
    <property type="entry name" value="ATPase domain of HSP90 chaperone/DNA topoisomerase II/histidine kinase"/>
    <property type="match status" value="1"/>
</dbReference>
<dbReference type="Proteomes" id="UP001301728">
    <property type="component" value="Unassembled WGS sequence"/>
</dbReference>
<dbReference type="RefSeq" id="WP_323218319.1">
    <property type="nucleotide sequence ID" value="NZ_JAYGHT010000102.1"/>
</dbReference>
<gene>
    <name evidence="13" type="ORF">VB854_17940</name>
</gene>
<dbReference type="InterPro" id="IPR036097">
    <property type="entry name" value="HisK_dim/P_sf"/>
</dbReference>
<dbReference type="InterPro" id="IPR004358">
    <property type="entry name" value="Sig_transdc_His_kin-like_C"/>
</dbReference>
<evidence type="ECO:0000256" key="2">
    <source>
        <dbReference type="ARBA" id="ARBA00004370"/>
    </source>
</evidence>
<evidence type="ECO:0000256" key="8">
    <source>
        <dbReference type="ARBA" id="ARBA00022989"/>
    </source>
</evidence>
<keyword evidence="4" id="KW-0597">Phosphoprotein</keyword>
<protein>
    <recommendedName>
        <fullName evidence="3">histidine kinase</fullName>
        <ecNumber evidence="3">2.7.13.3</ecNumber>
    </recommendedName>
</protein>
<comment type="caution">
    <text evidence="13">The sequence shown here is derived from an EMBL/GenBank/DDBJ whole genome shotgun (WGS) entry which is preliminary data.</text>
</comment>
<evidence type="ECO:0000256" key="7">
    <source>
        <dbReference type="ARBA" id="ARBA00022777"/>
    </source>
</evidence>
<feature type="transmembrane region" description="Helical" evidence="11">
    <location>
        <begin position="12"/>
        <end position="32"/>
    </location>
</feature>
<comment type="subcellular location">
    <subcellularLocation>
        <location evidence="2">Membrane</location>
    </subcellularLocation>
</comment>
<dbReference type="InterPro" id="IPR036890">
    <property type="entry name" value="HATPase_C_sf"/>
</dbReference>
<comment type="catalytic activity">
    <reaction evidence="1">
        <text>ATP + protein L-histidine = ADP + protein N-phospho-L-histidine.</text>
        <dbReference type="EC" id="2.7.13.3"/>
    </reaction>
</comment>
<dbReference type="SMART" id="SM00388">
    <property type="entry name" value="HisKA"/>
    <property type="match status" value="1"/>
</dbReference>
<organism evidence="13 14">
    <name type="scientific">Limnoraphis robusta CCNP1315</name>
    <dbReference type="NCBI Taxonomy" id="3110306"/>
    <lineage>
        <taxon>Bacteria</taxon>
        <taxon>Bacillati</taxon>
        <taxon>Cyanobacteriota</taxon>
        <taxon>Cyanophyceae</taxon>
        <taxon>Oscillatoriophycideae</taxon>
        <taxon>Oscillatoriales</taxon>
        <taxon>Sirenicapillariaceae</taxon>
        <taxon>Limnoraphis</taxon>
    </lineage>
</organism>
<dbReference type="InterPro" id="IPR003661">
    <property type="entry name" value="HisK_dim/P_dom"/>
</dbReference>
<dbReference type="Pfam" id="PF02518">
    <property type="entry name" value="HATPase_c"/>
    <property type="match status" value="1"/>
</dbReference>
<feature type="transmembrane region" description="Helical" evidence="11">
    <location>
        <begin position="176"/>
        <end position="200"/>
    </location>
</feature>